<evidence type="ECO:0000256" key="1">
    <source>
        <dbReference type="ARBA" id="ARBA00022723"/>
    </source>
</evidence>
<dbReference type="EMBL" id="CM007363">
    <property type="protein sequence ID" value="OIW14911.1"/>
    <property type="molecule type" value="Genomic_DNA"/>
</dbReference>
<evidence type="ECO:0000313" key="8">
    <source>
        <dbReference type="Proteomes" id="UP000188354"/>
    </source>
</evidence>
<dbReference type="SUPFAM" id="SSF57903">
    <property type="entry name" value="FYVE/PHD zinc finger"/>
    <property type="match status" value="1"/>
</dbReference>
<dbReference type="SUPFAM" id="SSF55729">
    <property type="entry name" value="Acyl-CoA N-acyltransferases (Nat)"/>
    <property type="match status" value="1"/>
</dbReference>
<dbReference type="InterPro" id="IPR059153">
    <property type="entry name" value="NSD_PHD-1st"/>
</dbReference>
<dbReference type="InterPro" id="IPR016181">
    <property type="entry name" value="Acyl_CoA_acyltransferase"/>
</dbReference>
<dbReference type="InterPro" id="IPR011011">
    <property type="entry name" value="Znf_FYVE_PHD"/>
</dbReference>
<dbReference type="GO" id="GO:0006357">
    <property type="term" value="P:regulation of transcription by RNA polymerase II"/>
    <property type="evidence" value="ECO:0007669"/>
    <property type="project" value="TreeGrafter"/>
</dbReference>
<dbReference type="STRING" id="3871.A0A4P1RNT4"/>
<dbReference type="InterPro" id="IPR000182">
    <property type="entry name" value="GNAT_dom"/>
</dbReference>
<dbReference type="InterPro" id="IPR001965">
    <property type="entry name" value="Znf_PHD"/>
</dbReference>
<evidence type="ECO:0000256" key="3">
    <source>
        <dbReference type="ARBA" id="ARBA00022833"/>
    </source>
</evidence>
<evidence type="ECO:0000256" key="2">
    <source>
        <dbReference type="ARBA" id="ARBA00022771"/>
    </source>
</evidence>
<dbReference type="InterPro" id="IPR056511">
    <property type="entry name" value="IDM1_C"/>
</dbReference>
<dbReference type="GO" id="GO:0003714">
    <property type="term" value="F:transcription corepressor activity"/>
    <property type="evidence" value="ECO:0007669"/>
    <property type="project" value="InterPro"/>
</dbReference>
<dbReference type="SMART" id="SM00249">
    <property type="entry name" value="PHD"/>
    <property type="match status" value="1"/>
</dbReference>
<feature type="domain" description="N-acetyltransferase" evidence="6">
    <location>
        <begin position="396"/>
        <end position="547"/>
    </location>
</feature>
<dbReference type="PROSITE" id="PS50016">
    <property type="entry name" value="ZF_PHD_2"/>
    <property type="match status" value="1"/>
</dbReference>
<dbReference type="GO" id="GO:0008270">
    <property type="term" value="F:zinc ion binding"/>
    <property type="evidence" value="ECO:0007669"/>
    <property type="project" value="UniProtKB-KW"/>
</dbReference>
<feature type="domain" description="PHD-type" evidence="5">
    <location>
        <begin position="243"/>
        <end position="288"/>
    </location>
</feature>
<keyword evidence="2 4" id="KW-0863">Zinc-finger</keyword>
<reference evidence="7 8" key="1">
    <citation type="journal article" date="2017" name="Plant Biotechnol. J.">
        <title>A comprehensive draft genome sequence for lupin (Lupinus angustifolius), an emerging health food: insights into plant-microbe interactions and legume evolution.</title>
        <authorList>
            <person name="Hane J.K."/>
            <person name="Ming Y."/>
            <person name="Kamphuis L.G."/>
            <person name="Nelson M.N."/>
            <person name="Garg G."/>
            <person name="Atkins C.A."/>
            <person name="Bayer P.E."/>
            <person name="Bravo A."/>
            <person name="Bringans S."/>
            <person name="Cannon S."/>
            <person name="Edwards D."/>
            <person name="Foley R."/>
            <person name="Gao L.L."/>
            <person name="Harrison M.J."/>
            <person name="Huang W."/>
            <person name="Hurgobin B."/>
            <person name="Li S."/>
            <person name="Liu C.W."/>
            <person name="McGrath A."/>
            <person name="Morahan G."/>
            <person name="Murray J."/>
            <person name="Weller J."/>
            <person name="Jian J."/>
            <person name="Singh K.B."/>
        </authorList>
    </citation>
    <scope>NUCLEOTIDE SEQUENCE [LARGE SCALE GENOMIC DNA]</scope>
    <source>
        <strain evidence="8">cv. Tanjil</strain>
        <tissue evidence="7">Whole plant</tissue>
    </source>
</reference>
<dbReference type="InterPro" id="IPR019787">
    <property type="entry name" value="Znf_PHD-finger"/>
</dbReference>
<dbReference type="GO" id="GO:0005634">
    <property type="term" value="C:nucleus"/>
    <property type="evidence" value="ECO:0007669"/>
    <property type="project" value="TreeGrafter"/>
</dbReference>
<evidence type="ECO:0000259" key="5">
    <source>
        <dbReference type="PROSITE" id="PS50016"/>
    </source>
</evidence>
<dbReference type="GO" id="GO:0016747">
    <property type="term" value="F:acyltransferase activity, transferring groups other than amino-acyl groups"/>
    <property type="evidence" value="ECO:0007669"/>
    <property type="project" value="InterPro"/>
</dbReference>
<name>A0A4P1RNT4_LUPAN</name>
<evidence type="ECO:0000313" key="7">
    <source>
        <dbReference type="EMBL" id="OIW14911.1"/>
    </source>
</evidence>
<dbReference type="Pfam" id="PF23011">
    <property type="entry name" value="PHD-1st_NSD"/>
    <property type="match status" value="1"/>
</dbReference>
<accession>A0A4P1RNT4</accession>
<evidence type="ECO:0000259" key="6">
    <source>
        <dbReference type="PROSITE" id="PS51186"/>
    </source>
</evidence>
<dbReference type="Pfam" id="PF22970">
    <property type="entry name" value="DUF7028"/>
    <property type="match status" value="1"/>
</dbReference>
<dbReference type="PANTHER" id="PTHR46309:SF12">
    <property type="entry name" value="GB|AAC80581.1"/>
    <property type="match status" value="1"/>
</dbReference>
<dbReference type="Pfam" id="PF23209">
    <property type="entry name" value="IDM1_C"/>
    <property type="match status" value="1"/>
</dbReference>
<dbReference type="PROSITE" id="PS51186">
    <property type="entry name" value="GNAT"/>
    <property type="match status" value="1"/>
</dbReference>
<sequence length="551" mass="63396">MKDPTIEIIEAEYCPEAVIDWYECTGGSQHYKSVGNDKNKCRRDLSSKAKKHLCALGWTFWYANKKTKQEIRFKSPNGKSYNSLKTACKRCIDDGVCVSYKTSDPVEVVESSFEVAHTDITTLEPGPRAYKKSRVQARRCNKKRRRGDSSEIELPRRCFKKVRESKSSDDEWTPELVKRMTQCTRLRVDVSKKRPKVLRFGKRVRKENCGEPLMDGQKEALVSQNSDFSKQGIIDNSHQYQSDNICSICQEVGEVMLCDNCPSVFHYTCLGLEKVPDGDWFCSSCCCRLCNRTKCREDCEADHVDNSVLCCYQCERKHHIGCLKNIGFTKMKVCVDQNWFCNNDCENIFFTLQKLIGKAIHVKGKNLTLTFLKNTIKSDVHNSDEIESKLRVALGVMHECFDPMIDASTGRDIVADVIFNRGSELKRLNFRGFYTVTLERNNEVISVATMRIYGQRVAEVPLIATMNKFRRQGMCRILMNGIENLLNQFGVKRLVLPSAHDMVDTWRNSFGFARMNCADKFQLREYTFLDFQGSIMCHKPLMKSQLEHVMC</sequence>
<protein>
    <recommendedName>
        <fullName evidence="9">PHD-type domain-containing protein</fullName>
    </recommendedName>
</protein>
<dbReference type="Gene3D" id="3.30.40.10">
    <property type="entry name" value="Zinc/RING finger domain, C3HC4 (zinc finger)"/>
    <property type="match status" value="1"/>
</dbReference>
<organism evidence="7 8">
    <name type="scientific">Lupinus angustifolius</name>
    <name type="common">Narrow-leaved blue lupine</name>
    <dbReference type="NCBI Taxonomy" id="3871"/>
    <lineage>
        <taxon>Eukaryota</taxon>
        <taxon>Viridiplantae</taxon>
        <taxon>Streptophyta</taxon>
        <taxon>Embryophyta</taxon>
        <taxon>Tracheophyta</taxon>
        <taxon>Spermatophyta</taxon>
        <taxon>Magnoliopsida</taxon>
        <taxon>eudicotyledons</taxon>
        <taxon>Gunneridae</taxon>
        <taxon>Pentapetalae</taxon>
        <taxon>rosids</taxon>
        <taxon>fabids</taxon>
        <taxon>Fabales</taxon>
        <taxon>Fabaceae</taxon>
        <taxon>Papilionoideae</taxon>
        <taxon>50 kb inversion clade</taxon>
        <taxon>genistoids sensu lato</taxon>
        <taxon>core genistoids</taxon>
        <taxon>Genisteae</taxon>
        <taxon>Lupinus</taxon>
    </lineage>
</organism>
<dbReference type="PANTHER" id="PTHR46309">
    <property type="entry name" value="PHD FINGER PROTEIN 12"/>
    <property type="match status" value="1"/>
</dbReference>
<evidence type="ECO:0000256" key="4">
    <source>
        <dbReference type="PROSITE-ProRule" id="PRU00146"/>
    </source>
</evidence>
<dbReference type="InterPro" id="IPR054292">
    <property type="entry name" value="DUF7028"/>
</dbReference>
<dbReference type="InterPro" id="IPR042163">
    <property type="entry name" value="PHF12"/>
</dbReference>
<proteinExistence type="predicted"/>
<evidence type="ECO:0008006" key="9">
    <source>
        <dbReference type="Google" id="ProtNLM"/>
    </source>
</evidence>
<dbReference type="Gramene" id="OIW14911">
    <property type="protein sequence ID" value="OIW14911"/>
    <property type="gene ID" value="TanjilG_30630"/>
</dbReference>
<dbReference type="Gene3D" id="3.40.630.30">
    <property type="match status" value="1"/>
</dbReference>
<keyword evidence="1" id="KW-0479">Metal-binding</keyword>
<dbReference type="AlphaFoldDB" id="A0A4P1RNT4"/>
<dbReference type="InterPro" id="IPR013083">
    <property type="entry name" value="Znf_RING/FYVE/PHD"/>
</dbReference>
<gene>
    <name evidence="7" type="ORF">TanjilG_30630</name>
</gene>
<keyword evidence="3" id="KW-0862">Zinc</keyword>
<dbReference type="CDD" id="cd04301">
    <property type="entry name" value="NAT_SF"/>
    <property type="match status" value="1"/>
</dbReference>
<dbReference type="Proteomes" id="UP000188354">
    <property type="component" value="Chromosome LG03"/>
</dbReference>
<keyword evidence="8" id="KW-1185">Reference proteome</keyword>